<keyword evidence="3 8" id="KW-0813">Transport</keyword>
<feature type="transmembrane region" description="Helical" evidence="10">
    <location>
        <begin position="126"/>
        <end position="145"/>
    </location>
</feature>
<keyword evidence="4 10" id="KW-0812">Transmembrane</keyword>
<keyword evidence="6 10" id="KW-0472">Membrane</keyword>
<proteinExistence type="inferred from homology"/>
<feature type="transmembrane region" description="Helical" evidence="10">
    <location>
        <begin position="316"/>
        <end position="338"/>
    </location>
</feature>
<dbReference type="GO" id="GO:0005351">
    <property type="term" value="F:carbohydrate:proton symporter activity"/>
    <property type="evidence" value="ECO:0007669"/>
    <property type="project" value="TreeGrafter"/>
</dbReference>
<dbReference type="PROSITE" id="PS00217">
    <property type="entry name" value="SUGAR_TRANSPORT_2"/>
    <property type="match status" value="1"/>
</dbReference>
<comment type="subcellular location">
    <subcellularLocation>
        <location evidence="1">Membrane</location>
        <topology evidence="1">Multi-pass membrane protein</topology>
    </subcellularLocation>
</comment>
<dbReference type="PANTHER" id="PTHR48022:SF91">
    <property type="entry name" value="MAJOR FACILITATOR SUPERFAMILY (MFS) PROFILE DOMAIN-CONTAINING PROTEIN-RELATED"/>
    <property type="match status" value="1"/>
</dbReference>
<dbReference type="PRINTS" id="PR00171">
    <property type="entry name" value="SUGRTRNSPORT"/>
</dbReference>
<comment type="catalytic activity">
    <reaction evidence="7">
        <text>myo-inositol(out) + H(+)(out) = myo-inositol(in) + H(+)(in)</text>
        <dbReference type="Rhea" id="RHEA:60364"/>
        <dbReference type="ChEBI" id="CHEBI:15378"/>
        <dbReference type="ChEBI" id="CHEBI:17268"/>
    </reaction>
</comment>
<dbReference type="EMBL" id="KV417591">
    <property type="protein sequence ID" value="KZP16666.1"/>
    <property type="molecule type" value="Genomic_DNA"/>
</dbReference>
<gene>
    <name evidence="12" type="ORF">FIBSPDRAFT_748511</name>
</gene>
<dbReference type="PANTHER" id="PTHR48022">
    <property type="entry name" value="PLASTIDIC GLUCOSE TRANSPORTER 4"/>
    <property type="match status" value="1"/>
</dbReference>
<comment type="similarity">
    <text evidence="2 8">Belongs to the major facilitator superfamily. Sugar transporter (TC 2.A.1.1) family.</text>
</comment>
<feature type="transmembrane region" description="Helical" evidence="10">
    <location>
        <begin position="420"/>
        <end position="439"/>
    </location>
</feature>
<dbReference type="InterPro" id="IPR020846">
    <property type="entry name" value="MFS_dom"/>
</dbReference>
<accession>A0A166FCQ5</accession>
<feature type="transmembrane region" description="Helical" evidence="10">
    <location>
        <begin position="67"/>
        <end position="86"/>
    </location>
</feature>
<evidence type="ECO:0000256" key="10">
    <source>
        <dbReference type="SAM" id="Phobius"/>
    </source>
</evidence>
<evidence type="ECO:0000256" key="3">
    <source>
        <dbReference type="ARBA" id="ARBA00022448"/>
    </source>
</evidence>
<organism evidence="12">
    <name type="scientific">Athelia psychrophila</name>
    <dbReference type="NCBI Taxonomy" id="1759441"/>
    <lineage>
        <taxon>Eukaryota</taxon>
        <taxon>Fungi</taxon>
        <taxon>Dikarya</taxon>
        <taxon>Basidiomycota</taxon>
        <taxon>Agaricomycotina</taxon>
        <taxon>Agaricomycetes</taxon>
        <taxon>Agaricomycetidae</taxon>
        <taxon>Atheliales</taxon>
        <taxon>Atheliaceae</taxon>
        <taxon>Athelia</taxon>
    </lineage>
</organism>
<dbReference type="InterPro" id="IPR003663">
    <property type="entry name" value="Sugar/inositol_transpt"/>
</dbReference>
<sequence length="521" mass="56047">GYDIGYISGCLIMPPFEKAYGTLDASSPSGYALSSQRQSVIVSLLSAGCFAGALLGVPTADYLGRRAAICMVSAIFVLGVIVQIAPTNNLNAFIAGRFVAGLGVGALSALVPLYQGEVSPKALRGAFVSCYQVMITIGIVIAYIVDYGTRNINGAAAYKIPIGLQVIWGVMLCAGTPFLPVSPRQSMLAGDVEKARDVIARMHGIPHDDPLVQAYIDEMAEKIEEEKHSGASYIDCFNFKNDLKTGQRTLIGCCVQSFQQLTGANFIFYYGTSIFGAINPSLNSYVSQIIFGLLDMIGTLPGLYCLDRFGRRRTMIAGSLVMGLSYMLYAVIGSYALYPDNDATQLAKTGPGGGMLFSICIFVLAYGCSWGPGGWVNTGEIAPLRTRAKQLSFVSASNWIWNFLLSYFSPPISAKIGAKYGFVFFGANFLAALFVYLFVPEMAGLSLEEINGLFQDGVPARKSFAYNKAVREKGRVTQDELKAGREAHFGGHQERDAAAAPEAEAKFDQEGSEDRVDDGKV</sequence>
<protein>
    <submittedName>
        <fullName evidence="12">General substrate transporter</fullName>
    </submittedName>
</protein>
<dbReference type="Pfam" id="PF00083">
    <property type="entry name" value="Sugar_tr"/>
    <property type="match status" value="1"/>
</dbReference>
<feature type="region of interest" description="Disordered" evidence="9">
    <location>
        <begin position="477"/>
        <end position="521"/>
    </location>
</feature>
<dbReference type="NCBIfam" id="TIGR00879">
    <property type="entry name" value="SP"/>
    <property type="match status" value="1"/>
</dbReference>
<keyword evidence="5 10" id="KW-1133">Transmembrane helix</keyword>
<dbReference type="OrthoDB" id="2241241at2759"/>
<dbReference type="PROSITE" id="PS50850">
    <property type="entry name" value="MFS"/>
    <property type="match status" value="1"/>
</dbReference>
<evidence type="ECO:0000256" key="8">
    <source>
        <dbReference type="RuleBase" id="RU003346"/>
    </source>
</evidence>
<dbReference type="InterPro" id="IPR005828">
    <property type="entry name" value="MFS_sugar_transport-like"/>
</dbReference>
<feature type="transmembrane region" description="Helical" evidence="10">
    <location>
        <begin position="92"/>
        <end position="114"/>
    </location>
</feature>
<name>A0A166FCQ5_9AGAM</name>
<evidence type="ECO:0000256" key="5">
    <source>
        <dbReference type="ARBA" id="ARBA00022989"/>
    </source>
</evidence>
<evidence type="ECO:0000256" key="7">
    <source>
        <dbReference type="ARBA" id="ARBA00049119"/>
    </source>
</evidence>
<dbReference type="CDD" id="cd17356">
    <property type="entry name" value="MFS_HXT"/>
    <property type="match status" value="1"/>
</dbReference>
<reference evidence="12" key="1">
    <citation type="journal article" date="2016" name="Mol. Biol. Evol.">
        <title>Comparative Genomics of Early-Diverging Mushroom-Forming Fungi Provides Insights into the Origins of Lignocellulose Decay Capabilities.</title>
        <authorList>
            <person name="Nagy L.G."/>
            <person name="Riley R."/>
            <person name="Tritt A."/>
            <person name="Adam C."/>
            <person name="Daum C."/>
            <person name="Floudas D."/>
            <person name="Sun H."/>
            <person name="Yadav J.S."/>
            <person name="Pangilinan J."/>
            <person name="Larsson K.H."/>
            <person name="Matsuura K."/>
            <person name="Barry K."/>
            <person name="Labutti K."/>
            <person name="Kuo R."/>
            <person name="Ohm R.A."/>
            <person name="Bhattacharya S.S."/>
            <person name="Shirouzu T."/>
            <person name="Yoshinaga Y."/>
            <person name="Martin F.M."/>
            <person name="Grigoriev I.V."/>
            <person name="Hibbett D.S."/>
        </authorList>
    </citation>
    <scope>NUCLEOTIDE SEQUENCE [LARGE SCALE GENOMIC DNA]</scope>
    <source>
        <strain evidence="12">CBS 109695</strain>
    </source>
</reference>
<evidence type="ECO:0000259" key="11">
    <source>
        <dbReference type="PROSITE" id="PS50850"/>
    </source>
</evidence>
<evidence type="ECO:0000256" key="9">
    <source>
        <dbReference type="SAM" id="MobiDB-lite"/>
    </source>
</evidence>
<dbReference type="InterPro" id="IPR005829">
    <property type="entry name" value="Sugar_transporter_CS"/>
</dbReference>
<evidence type="ECO:0000256" key="4">
    <source>
        <dbReference type="ARBA" id="ARBA00022692"/>
    </source>
</evidence>
<evidence type="ECO:0000313" key="12">
    <source>
        <dbReference type="EMBL" id="KZP16666.1"/>
    </source>
</evidence>
<dbReference type="PROSITE" id="PS00216">
    <property type="entry name" value="SUGAR_TRANSPORT_1"/>
    <property type="match status" value="2"/>
</dbReference>
<feature type="non-terminal residue" evidence="12">
    <location>
        <position position="521"/>
    </location>
</feature>
<dbReference type="Gene3D" id="1.20.1250.20">
    <property type="entry name" value="MFS general substrate transporter like domains"/>
    <property type="match status" value="1"/>
</dbReference>
<dbReference type="SUPFAM" id="SSF103473">
    <property type="entry name" value="MFS general substrate transporter"/>
    <property type="match status" value="1"/>
</dbReference>
<dbReference type="GO" id="GO:0016020">
    <property type="term" value="C:membrane"/>
    <property type="evidence" value="ECO:0007669"/>
    <property type="project" value="UniProtKB-SubCell"/>
</dbReference>
<dbReference type="AlphaFoldDB" id="A0A166FCQ5"/>
<dbReference type="STRING" id="436010.A0A166FCQ5"/>
<feature type="transmembrane region" description="Helical" evidence="10">
    <location>
        <begin position="350"/>
        <end position="370"/>
    </location>
</feature>
<evidence type="ECO:0000256" key="2">
    <source>
        <dbReference type="ARBA" id="ARBA00010992"/>
    </source>
</evidence>
<dbReference type="InterPro" id="IPR036259">
    <property type="entry name" value="MFS_trans_sf"/>
</dbReference>
<evidence type="ECO:0000256" key="6">
    <source>
        <dbReference type="ARBA" id="ARBA00023136"/>
    </source>
</evidence>
<feature type="transmembrane region" description="Helical" evidence="10">
    <location>
        <begin position="157"/>
        <end position="179"/>
    </location>
</feature>
<dbReference type="FunFam" id="1.20.1250.20:FF:000134">
    <property type="entry name" value="MFS sugar transporter protein"/>
    <property type="match status" value="1"/>
</dbReference>
<evidence type="ECO:0000256" key="1">
    <source>
        <dbReference type="ARBA" id="ARBA00004141"/>
    </source>
</evidence>
<feature type="domain" description="Major facilitator superfamily (MFS) profile" evidence="11">
    <location>
        <begin position="1"/>
        <end position="443"/>
    </location>
</feature>
<feature type="transmembrane region" description="Helical" evidence="10">
    <location>
        <begin position="40"/>
        <end position="60"/>
    </location>
</feature>
<dbReference type="InterPro" id="IPR050360">
    <property type="entry name" value="MFS_Sugar_Transporters"/>
</dbReference>